<dbReference type="EMBL" id="BLXT01007807">
    <property type="protein sequence ID" value="GFO42397.1"/>
    <property type="molecule type" value="Genomic_DNA"/>
</dbReference>
<evidence type="ECO:0000256" key="1">
    <source>
        <dbReference type="SAM" id="MobiDB-lite"/>
    </source>
</evidence>
<reference evidence="2 3" key="1">
    <citation type="journal article" date="2021" name="Elife">
        <title>Chloroplast acquisition without the gene transfer in kleptoplastic sea slugs, Plakobranchus ocellatus.</title>
        <authorList>
            <person name="Maeda T."/>
            <person name="Takahashi S."/>
            <person name="Yoshida T."/>
            <person name="Shimamura S."/>
            <person name="Takaki Y."/>
            <person name="Nagai Y."/>
            <person name="Toyoda A."/>
            <person name="Suzuki Y."/>
            <person name="Arimoto A."/>
            <person name="Ishii H."/>
            <person name="Satoh N."/>
            <person name="Nishiyama T."/>
            <person name="Hasebe M."/>
            <person name="Maruyama T."/>
            <person name="Minagawa J."/>
            <person name="Obokata J."/>
            <person name="Shigenobu S."/>
        </authorList>
    </citation>
    <scope>NUCLEOTIDE SEQUENCE [LARGE SCALE GENOMIC DNA]</scope>
</reference>
<dbReference type="Proteomes" id="UP000735302">
    <property type="component" value="Unassembled WGS sequence"/>
</dbReference>
<comment type="caution">
    <text evidence="2">The sequence shown here is derived from an EMBL/GenBank/DDBJ whole genome shotgun (WGS) entry which is preliminary data.</text>
</comment>
<protein>
    <submittedName>
        <fullName evidence="2">Uncharacterized protein</fullName>
    </submittedName>
</protein>
<accession>A0AAV4DEE0</accession>
<evidence type="ECO:0000313" key="2">
    <source>
        <dbReference type="EMBL" id="GFO42397.1"/>
    </source>
</evidence>
<feature type="region of interest" description="Disordered" evidence="1">
    <location>
        <begin position="45"/>
        <end position="92"/>
    </location>
</feature>
<gene>
    <name evidence="2" type="ORF">PoB_006890200</name>
</gene>
<organism evidence="2 3">
    <name type="scientific">Plakobranchus ocellatus</name>
    <dbReference type="NCBI Taxonomy" id="259542"/>
    <lineage>
        <taxon>Eukaryota</taxon>
        <taxon>Metazoa</taxon>
        <taxon>Spiralia</taxon>
        <taxon>Lophotrochozoa</taxon>
        <taxon>Mollusca</taxon>
        <taxon>Gastropoda</taxon>
        <taxon>Heterobranchia</taxon>
        <taxon>Euthyneura</taxon>
        <taxon>Panpulmonata</taxon>
        <taxon>Sacoglossa</taxon>
        <taxon>Placobranchoidea</taxon>
        <taxon>Plakobranchidae</taxon>
        <taxon>Plakobranchus</taxon>
    </lineage>
</organism>
<dbReference type="AlphaFoldDB" id="A0AAV4DEE0"/>
<keyword evidence="3" id="KW-1185">Reference proteome</keyword>
<name>A0AAV4DEE0_9GAST</name>
<proteinExistence type="predicted"/>
<feature type="compositionally biased region" description="Basic and acidic residues" evidence="1">
    <location>
        <begin position="81"/>
        <end position="92"/>
    </location>
</feature>
<sequence length="92" mass="10175">MLDFSTRHTIIISTTTNTNTTASTGSSCNNNMTWNIPFVLRMSNPHIALSPPSPDVPPSGGRTQAYQQRLPDQTLTTAADRTPRREDRMESV</sequence>
<feature type="compositionally biased region" description="Polar residues" evidence="1">
    <location>
        <begin position="61"/>
        <end position="79"/>
    </location>
</feature>
<dbReference type="PROSITE" id="PS51257">
    <property type="entry name" value="PROKAR_LIPOPROTEIN"/>
    <property type="match status" value="1"/>
</dbReference>
<evidence type="ECO:0000313" key="3">
    <source>
        <dbReference type="Proteomes" id="UP000735302"/>
    </source>
</evidence>